<keyword evidence="10" id="KW-0732">Signal</keyword>
<dbReference type="Pfam" id="PF00153">
    <property type="entry name" value="Mito_carr"/>
    <property type="match status" value="3"/>
</dbReference>
<comment type="caution">
    <text evidence="11">The sequence shown here is derived from an EMBL/GenBank/DDBJ whole genome shotgun (WGS) entry which is preliminary data.</text>
</comment>
<gene>
    <name evidence="11" type="ORF">MIND_00869100</name>
</gene>
<evidence type="ECO:0008006" key="13">
    <source>
        <dbReference type="Google" id="ProtNLM"/>
    </source>
</evidence>
<organism evidence="11 12">
    <name type="scientific">Mycena indigotica</name>
    <dbReference type="NCBI Taxonomy" id="2126181"/>
    <lineage>
        <taxon>Eukaryota</taxon>
        <taxon>Fungi</taxon>
        <taxon>Dikarya</taxon>
        <taxon>Basidiomycota</taxon>
        <taxon>Agaricomycotina</taxon>
        <taxon>Agaricomycetes</taxon>
        <taxon>Agaricomycetidae</taxon>
        <taxon>Agaricales</taxon>
        <taxon>Marasmiineae</taxon>
        <taxon>Mycenaceae</taxon>
        <taxon>Mycena</taxon>
    </lineage>
</organism>
<dbReference type="Gene3D" id="1.50.40.10">
    <property type="entry name" value="Mitochondrial carrier domain"/>
    <property type="match status" value="2"/>
</dbReference>
<keyword evidence="4 9" id="KW-0812">Transmembrane</keyword>
<keyword evidence="3" id="KW-0813">Transport</keyword>
<dbReference type="InterPro" id="IPR023395">
    <property type="entry name" value="MCP_dom_sf"/>
</dbReference>
<dbReference type="GO" id="GO:0015215">
    <property type="term" value="F:nucleotide transmembrane transporter activity"/>
    <property type="evidence" value="ECO:0007669"/>
    <property type="project" value="UniProtKB-ARBA"/>
</dbReference>
<protein>
    <recommendedName>
        <fullName evidence="13">Beta-glucuronidase C-terminal domain-containing protein</fullName>
    </recommendedName>
</protein>
<feature type="signal peptide" evidence="10">
    <location>
        <begin position="1"/>
        <end position="20"/>
    </location>
</feature>
<dbReference type="PROSITE" id="PS50920">
    <property type="entry name" value="SOLCAR"/>
    <property type="match status" value="3"/>
</dbReference>
<sequence>MFLSALFVISLSASFGSVQPQTVSVSVPSAAPSAAQTLSPTLFSLSIEQDAWTDWAGTSAPNSFLSNTLNNLKQRTGEPPWFRIGADSEDRTDFNPSIKFSQTVPVAPSVATPYPEASQVIVGDGFYQIADHLPTGTKVVWGVNLLHNNVTAAFLEANSIRKAFDSPAMAAAGVTLEFIEIGNEPDLYSGKLNYTSANWNISAYISQWTKLATNLTNAGLVTSASGPKYFGPSWAGVSNAATGFTPSGVINGGMLNSAAGSLLKTYSTHHYQCGGGELLTDIVIKANIQSNLTQLSPAISLVRSHGLDYVLGETNSCFNHGAVNTSNVGGIAIWTLDYTLLAGTLGVSRLFFHEGVGYKYNLIQPVELTRSTIDASPLSTPLPPHVQPAYHAAIVTAEAIGTSGATTAVELDINDKAVSGYAFYEKGVLKRAVLINHTMFFAGSGKKRGVKTISLSIGGQVTLKRLSIPYVSDTRAFVLLNDIITALPMQRLDFCGLDSLLIRRAGCRPGRQPPVRLAGVMQQSRPWSAANSMIAGASSGFIASVATCPLDVVKTKLQAQRAVAGHHGYEGILGKPSNSVPLYLFLLNLYSCLETVRSIWKHDGIRGYYRGLGPTILGYLPTWAIYFSVYDTIKTHFGEPPLGVTPQQERLYPAAQVKGYQPTIREHPWSLHILSAMGAGATSTICTNPLWVIKTRFMTQSRQEVRYKHTLDAALTIYRTEGVSAFYRGLVPSLLGISHVVVQFPLYEQLKIWAQGDSQVPLPTSRILLCSAVAKMTASLVTYPHEVVRTRLQTQRRPLAESSDGLLTQLERGGIVHTTKRLIRTEGWKSLYKGLSVNLIRTVPNSAVTMLSYELLMRQLSPRPP</sequence>
<accession>A0A8H6VYV1</accession>
<feature type="chain" id="PRO_5034033871" description="Beta-glucuronidase C-terminal domain-containing protein" evidence="10">
    <location>
        <begin position="21"/>
        <end position="865"/>
    </location>
</feature>
<evidence type="ECO:0000256" key="4">
    <source>
        <dbReference type="ARBA" id="ARBA00022692"/>
    </source>
</evidence>
<evidence type="ECO:0000256" key="2">
    <source>
        <dbReference type="ARBA" id="ARBA00006375"/>
    </source>
</evidence>
<comment type="similarity">
    <text evidence="2">Belongs to the mitochondrial carrier (TC 2.A.29) family.</text>
</comment>
<keyword evidence="7" id="KW-0496">Mitochondrion</keyword>
<evidence type="ECO:0000256" key="8">
    <source>
        <dbReference type="ARBA" id="ARBA00023136"/>
    </source>
</evidence>
<dbReference type="GeneID" id="59347866"/>
<dbReference type="SUPFAM" id="SSF51445">
    <property type="entry name" value="(Trans)glycosidases"/>
    <property type="match status" value="1"/>
</dbReference>
<evidence type="ECO:0000313" key="12">
    <source>
        <dbReference type="Proteomes" id="UP000636479"/>
    </source>
</evidence>
<feature type="repeat" description="Solcar" evidence="9">
    <location>
        <begin position="527"/>
        <end position="636"/>
    </location>
</feature>
<evidence type="ECO:0000256" key="5">
    <source>
        <dbReference type="ARBA" id="ARBA00022737"/>
    </source>
</evidence>
<dbReference type="SUPFAM" id="SSF103506">
    <property type="entry name" value="Mitochondrial carrier"/>
    <property type="match status" value="1"/>
</dbReference>
<dbReference type="InterPro" id="IPR002067">
    <property type="entry name" value="MCP"/>
</dbReference>
<dbReference type="GO" id="GO:0031966">
    <property type="term" value="C:mitochondrial membrane"/>
    <property type="evidence" value="ECO:0007669"/>
    <property type="project" value="UniProtKB-SubCell"/>
</dbReference>
<evidence type="ECO:0000256" key="7">
    <source>
        <dbReference type="ARBA" id="ARBA00023128"/>
    </source>
</evidence>
<keyword evidence="6" id="KW-1133">Transmembrane helix</keyword>
<dbReference type="PRINTS" id="PR00926">
    <property type="entry name" value="MITOCARRIER"/>
</dbReference>
<dbReference type="Gene3D" id="3.20.20.80">
    <property type="entry name" value="Glycosidases"/>
    <property type="match status" value="1"/>
</dbReference>
<evidence type="ECO:0000256" key="1">
    <source>
        <dbReference type="ARBA" id="ARBA00004225"/>
    </source>
</evidence>
<name>A0A8H6VYV1_9AGAR</name>
<dbReference type="PANTHER" id="PTHR45683">
    <property type="entry name" value="MITOCHONDRIAL NICOTINAMIDE ADENINE DINUCLEOTIDE TRANSPORTER 1-RELATED-RELATED"/>
    <property type="match status" value="1"/>
</dbReference>
<keyword evidence="12" id="KW-1185">Reference proteome</keyword>
<dbReference type="AlphaFoldDB" id="A0A8H6VYV1"/>
<evidence type="ECO:0000256" key="9">
    <source>
        <dbReference type="PROSITE-ProRule" id="PRU00282"/>
    </source>
</evidence>
<dbReference type="RefSeq" id="XP_037218592.1">
    <property type="nucleotide sequence ID" value="XM_037365350.1"/>
</dbReference>
<dbReference type="InterPro" id="IPR044712">
    <property type="entry name" value="SLC25A32-like"/>
</dbReference>
<dbReference type="Proteomes" id="UP000636479">
    <property type="component" value="Unassembled WGS sequence"/>
</dbReference>
<dbReference type="EMBL" id="JACAZF010000007">
    <property type="protein sequence ID" value="KAF7299204.1"/>
    <property type="molecule type" value="Genomic_DNA"/>
</dbReference>
<comment type="subcellular location">
    <subcellularLocation>
        <location evidence="1">Mitochondrion membrane</location>
        <topology evidence="1">Multi-pass membrane protein</topology>
    </subcellularLocation>
</comment>
<evidence type="ECO:0000256" key="10">
    <source>
        <dbReference type="SAM" id="SignalP"/>
    </source>
</evidence>
<evidence type="ECO:0000256" key="3">
    <source>
        <dbReference type="ARBA" id="ARBA00022448"/>
    </source>
</evidence>
<dbReference type="InterPro" id="IPR017853">
    <property type="entry name" value="GH"/>
</dbReference>
<reference evidence="11" key="1">
    <citation type="submission" date="2020-05" db="EMBL/GenBank/DDBJ databases">
        <title>Mycena genomes resolve the evolution of fungal bioluminescence.</title>
        <authorList>
            <person name="Tsai I.J."/>
        </authorList>
    </citation>
    <scope>NUCLEOTIDE SEQUENCE</scope>
    <source>
        <strain evidence="11">171206Taipei</strain>
    </source>
</reference>
<dbReference type="FunFam" id="1.50.40.10:FF:000075">
    <property type="entry name" value="Nicotinamide adenine dinucleotide transporter 2, mitochondrial"/>
    <property type="match status" value="1"/>
</dbReference>
<evidence type="ECO:0000313" key="11">
    <source>
        <dbReference type="EMBL" id="KAF7299204.1"/>
    </source>
</evidence>
<dbReference type="InterPro" id="IPR018108">
    <property type="entry name" value="MCP_transmembrane"/>
</dbReference>
<dbReference type="OrthoDB" id="2796951at2759"/>
<proteinExistence type="inferred from homology"/>
<feature type="repeat" description="Solcar" evidence="9">
    <location>
        <begin position="766"/>
        <end position="859"/>
    </location>
</feature>
<feature type="repeat" description="Solcar" evidence="9">
    <location>
        <begin position="667"/>
        <end position="753"/>
    </location>
</feature>
<keyword evidence="8 9" id="KW-0472">Membrane</keyword>
<keyword evidence="5" id="KW-0677">Repeat</keyword>
<evidence type="ECO:0000256" key="6">
    <source>
        <dbReference type="ARBA" id="ARBA00022989"/>
    </source>
</evidence>